<dbReference type="FunFam" id="3.10.110.10:FF:000060">
    <property type="entry name" value="Ubiquitin conjugating enzyme (UbcB)"/>
    <property type="match status" value="1"/>
</dbReference>
<dbReference type="EMBL" id="BEYU01000028">
    <property type="protein sequence ID" value="GBG27228.1"/>
    <property type="molecule type" value="Genomic_DNA"/>
</dbReference>
<keyword evidence="5" id="KW-0067">ATP-binding</keyword>
<keyword evidence="2" id="KW-0808">Transferase</keyword>
<name>A0A2R5GBZ1_9STRA</name>
<reference evidence="7 8" key="1">
    <citation type="submission" date="2017-12" db="EMBL/GenBank/DDBJ databases">
        <title>Sequencing, de novo assembly and annotation of complete genome of a new Thraustochytrid species, strain FCC1311.</title>
        <authorList>
            <person name="Sedici K."/>
            <person name="Godart F."/>
            <person name="Aiese Cigliano R."/>
            <person name="Sanseverino W."/>
            <person name="Barakat M."/>
            <person name="Ortet P."/>
            <person name="Marechal E."/>
            <person name="Cagnac O."/>
            <person name="Amato A."/>
        </authorList>
    </citation>
    <scope>NUCLEOTIDE SEQUENCE [LARGE SCALE GENOMIC DNA]</scope>
</reference>
<accession>A0A2R5GBZ1</accession>
<evidence type="ECO:0000256" key="3">
    <source>
        <dbReference type="ARBA" id="ARBA00022741"/>
    </source>
</evidence>
<dbReference type="PANTHER" id="PTHR24067">
    <property type="entry name" value="UBIQUITIN-CONJUGATING ENZYME E2"/>
    <property type="match status" value="1"/>
</dbReference>
<evidence type="ECO:0000259" key="6">
    <source>
        <dbReference type="PROSITE" id="PS50127"/>
    </source>
</evidence>
<dbReference type="OrthoDB" id="7851174at2759"/>
<dbReference type="EC" id="2.3.2.23" evidence="1"/>
<keyword evidence="3" id="KW-0547">Nucleotide-binding</keyword>
<evidence type="ECO:0000313" key="7">
    <source>
        <dbReference type="EMBL" id="GBG27228.1"/>
    </source>
</evidence>
<dbReference type="SUPFAM" id="SSF54495">
    <property type="entry name" value="UBC-like"/>
    <property type="match status" value="1"/>
</dbReference>
<gene>
    <name evidence="7" type="ORF">FCC1311_034502</name>
</gene>
<protein>
    <recommendedName>
        <fullName evidence="1">E2 ubiquitin-conjugating enzyme</fullName>
        <ecNumber evidence="1">2.3.2.23</ecNumber>
    </recommendedName>
</protein>
<keyword evidence="8" id="KW-1185">Reference proteome</keyword>
<evidence type="ECO:0000313" key="8">
    <source>
        <dbReference type="Proteomes" id="UP000241890"/>
    </source>
</evidence>
<dbReference type="InterPro" id="IPR016135">
    <property type="entry name" value="UBQ-conjugating_enzyme/RWD"/>
</dbReference>
<dbReference type="Pfam" id="PF00179">
    <property type="entry name" value="UQ_con"/>
    <property type="match status" value="1"/>
</dbReference>
<dbReference type="GO" id="GO:0061631">
    <property type="term" value="F:ubiquitin conjugating enzyme activity"/>
    <property type="evidence" value="ECO:0007669"/>
    <property type="project" value="UniProtKB-EC"/>
</dbReference>
<dbReference type="InterPro" id="IPR050113">
    <property type="entry name" value="Ub_conjugating_enzyme"/>
</dbReference>
<evidence type="ECO:0000256" key="1">
    <source>
        <dbReference type="ARBA" id="ARBA00012486"/>
    </source>
</evidence>
<sequence length="147" mass="16243">MAKRLTKEAEMLASEDLDWASAEPVEGNLFEWDASIAGPEGSPYEGGLFNLKLSFGAEYPFTPPSVVFTTKVYHPSVKKDSGEICADIIKEAWKPSHNVKWVLTILQQLLAQPTTDSPLEPEIAQQLQDDPEAFAAKAKELTEKYAC</sequence>
<feature type="domain" description="UBC core" evidence="6">
    <location>
        <begin position="1"/>
        <end position="147"/>
    </location>
</feature>
<dbReference type="Proteomes" id="UP000241890">
    <property type="component" value="Unassembled WGS sequence"/>
</dbReference>
<dbReference type="PROSITE" id="PS50127">
    <property type="entry name" value="UBC_2"/>
    <property type="match status" value="1"/>
</dbReference>
<dbReference type="Gene3D" id="3.10.110.10">
    <property type="entry name" value="Ubiquitin Conjugating Enzyme"/>
    <property type="match status" value="1"/>
</dbReference>
<dbReference type="AlphaFoldDB" id="A0A2R5GBZ1"/>
<evidence type="ECO:0000256" key="4">
    <source>
        <dbReference type="ARBA" id="ARBA00022786"/>
    </source>
</evidence>
<dbReference type="GO" id="GO:0005524">
    <property type="term" value="F:ATP binding"/>
    <property type="evidence" value="ECO:0007669"/>
    <property type="project" value="UniProtKB-KW"/>
</dbReference>
<keyword evidence="4" id="KW-0833">Ubl conjugation pathway</keyword>
<dbReference type="SMART" id="SM00212">
    <property type="entry name" value="UBCc"/>
    <property type="match status" value="1"/>
</dbReference>
<comment type="caution">
    <text evidence="7">The sequence shown here is derived from an EMBL/GenBank/DDBJ whole genome shotgun (WGS) entry which is preliminary data.</text>
</comment>
<evidence type="ECO:0000256" key="5">
    <source>
        <dbReference type="ARBA" id="ARBA00022840"/>
    </source>
</evidence>
<dbReference type="InParanoid" id="A0A2R5GBZ1"/>
<organism evidence="7 8">
    <name type="scientific">Hondaea fermentalgiana</name>
    <dbReference type="NCBI Taxonomy" id="2315210"/>
    <lineage>
        <taxon>Eukaryota</taxon>
        <taxon>Sar</taxon>
        <taxon>Stramenopiles</taxon>
        <taxon>Bigyra</taxon>
        <taxon>Labyrinthulomycetes</taxon>
        <taxon>Thraustochytrida</taxon>
        <taxon>Thraustochytriidae</taxon>
        <taxon>Hondaea</taxon>
    </lineage>
</organism>
<proteinExistence type="predicted"/>
<evidence type="ECO:0000256" key="2">
    <source>
        <dbReference type="ARBA" id="ARBA00022679"/>
    </source>
</evidence>
<dbReference type="InterPro" id="IPR000608">
    <property type="entry name" value="UBC"/>
</dbReference>